<evidence type="ECO:0000313" key="5">
    <source>
        <dbReference type="Proteomes" id="UP000192441"/>
    </source>
</evidence>
<proteinExistence type="predicted"/>
<keyword evidence="1" id="KW-0472">Membrane</keyword>
<keyword evidence="1" id="KW-1133">Transmembrane helix</keyword>
<dbReference type="EMBL" id="AP022606">
    <property type="protein sequence ID" value="BBZ11744.1"/>
    <property type="molecule type" value="Genomic_DNA"/>
</dbReference>
<feature type="chain" id="PRO_5044657952" evidence="2">
    <location>
        <begin position="37"/>
        <end position="238"/>
    </location>
</feature>
<gene>
    <name evidence="4" type="ORF">BST20_09280</name>
    <name evidence="3" type="ORF">MBRA_19390</name>
</gene>
<reference evidence="3 6" key="2">
    <citation type="journal article" date="2019" name="Emerg. Microbes Infect.">
        <title>Comprehensive subspecies identification of 175 nontuberculous mycobacteria species based on 7547 genomic profiles.</title>
        <authorList>
            <person name="Matsumoto Y."/>
            <person name="Kinjo T."/>
            <person name="Motooka D."/>
            <person name="Nabeya D."/>
            <person name="Jung N."/>
            <person name="Uechi K."/>
            <person name="Horii T."/>
            <person name="Iida T."/>
            <person name="Fujita J."/>
            <person name="Nakamura S."/>
        </authorList>
    </citation>
    <scope>NUCLEOTIDE SEQUENCE [LARGE SCALE GENOMIC DNA]</scope>
    <source>
        <strain evidence="3 6">JCM 12687</strain>
    </source>
</reference>
<accession>A0A7I7W2C4</accession>
<protein>
    <submittedName>
        <fullName evidence="4">Uncharacterized protein</fullName>
    </submittedName>
</protein>
<dbReference type="Proteomes" id="UP000192441">
    <property type="component" value="Unassembled WGS sequence"/>
</dbReference>
<evidence type="ECO:0000256" key="1">
    <source>
        <dbReference type="SAM" id="Phobius"/>
    </source>
</evidence>
<dbReference type="EMBL" id="MVHM01000003">
    <property type="protein sequence ID" value="ORA39677.1"/>
    <property type="molecule type" value="Genomic_DNA"/>
</dbReference>
<name>A0A7I7W2C4_9MYCO</name>
<sequence>MTDKSQYTARDRAMSLVLAASAAATLWAGTSPPGRADDDDAPPPPPVAPLVTGDMVIPGTATVVQSPDASENKSCNVPSAACVSKPIELPSNVPKVQAVGSYTLQDCPGTFTHKIAFSKTNDAKETRVLAADSEGNALDPSRVRLAFLTTGNENWVFFPGTGKLERVEGWPKVYPAAQRRVAVHPLTDLFGDPAKGPKWLETARQIAVAIAAVVITAGAIVILGPAFLAGAAAVPLAW</sequence>
<feature type="signal peptide" evidence="2">
    <location>
        <begin position="1"/>
        <end position="36"/>
    </location>
</feature>
<keyword evidence="2" id="KW-0732">Signal</keyword>
<reference evidence="4 5" key="1">
    <citation type="submission" date="2016-12" db="EMBL/GenBank/DDBJ databases">
        <title>The new phylogeny of genus Mycobacterium.</title>
        <authorList>
            <person name="Tortoli E."/>
            <person name="Trovato A."/>
            <person name="Cirillo D.M."/>
        </authorList>
    </citation>
    <scope>NUCLEOTIDE SEQUENCE [LARGE SCALE GENOMIC DNA]</scope>
    <source>
        <strain evidence="4 5">DSM 44624</strain>
    </source>
</reference>
<feature type="transmembrane region" description="Helical" evidence="1">
    <location>
        <begin position="206"/>
        <end position="234"/>
    </location>
</feature>
<keyword evidence="6" id="KW-1185">Reference proteome</keyword>
<evidence type="ECO:0000313" key="4">
    <source>
        <dbReference type="EMBL" id="ORA39677.1"/>
    </source>
</evidence>
<organism evidence="4 5">
    <name type="scientific">Mycobacterium branderi</name>
    <dbReference type="NCBI Taxonomy" id="43348"/>
    <lineage>
        <taxon>Bacteria</taxon>
        <taxon>Bacillati</taxon>
        <taxon>Actinomycetota</taxon>
        <taxon>Actinomycetes</taxon>
        <taxon>Mycobacteriales</taxon>
        <taxon>Mycobacteriaceae</taxon>
        <taxon>Mycobacterium</taxon>
    </lineage>
</organism>
<evidence type="ECO:0000313" key="6">
    <source>
        <dbReference type="Proteomes" id="UP000467379"/>
    </source>
</evidence>
<keyword evidence="1" id="KW-0812">Transmembrane</keyword>
<dbReference type="Proteomes" id="UP000467379">
    <property type="component" value="Chromosome"/>
</dbReference>
<dbReference type="RefSeq" id="WP_083131158.1">
    <property type="nucleotide sequence ID" value="NZ_AP022606.1"/>
</dbReference>
<evidence type="ECO:0000256" key="2">
    <source>
        <dbReference type="SAM" id="SignalP"/>
    </source>
</evidence>
<dbReference type="AlphaFoldDB" id="A0A7I7W2C4"/>
<evidence type="ECO:0000313" key="3">
    <source>
        <dbReference type="EMBL" id="BBZ11744.1"/>
    </source>
</evidence>
<dbReference type="OrthoDB" id="9926453at2"/>
<reference evidence="3" key="3">
    <citation type="submission" date="2020-02" db="EMBL/GenBank/DDBJ databases">
        <authorList>
            <person name="Matsumoto Y."/>
            <person name="Motooka D."/>
            <person name="Nakamura S."/>
        </authorList>
    </citation>
    <scope>NUCLEOTIDE SEQUENCE</scope>
    <source>
        <strain evidence="3">JCM 12687</strain>
    </source>
</reference>